<protein>
    <submittedName>
        <fullName evidence="1">Uncharacterized protein</fullName>
    </submittedName>
</protein>
<evidence type="ECO:0000313" key="1">
    <source>
        <dbReference type="EMBL" id="WZK89073.1"/>
    </source>
</evidence>
<reference evidence="1 2" key="1">
    <citation type="submission" date="2023-04" db="EMBL/GenBank/DDBJ databases">
        <title>Complete genome sequence of Alisedimentitalea scapharcae.</title>
        <authorList>
            <person name="Rong J.-C."/>
            <person name="Yi M.-L."/>
            <person name="Zhao Q."/>
        </authorList>
    </citation>
    <scope>NUCLEOTIDE SEQUENCE [LARGE SCALE GENOMIC DNA]</scope>
    <source>
        <strain evidence="1 2">KCTC 42119</strain>
    </source>
</reference>
<dbReference type="EMBL" id="CP123584">
    <property type="protein sequence ID" value="WZK89073.1"/>
    <property type="molecule type" value="Genomic_DNA"/>
</dbReference>
<dbReference type="RefSeq" id="WP_406646966.1">
    <property type="nucleotide sequence ID" value="NZ_CP123584.1"/>
</dbReference>
<keyword evidence="2" id="KW-1185">Reference proteome</keyword>
<organism evidence="1 2">
    <name type="scientific">Aliisedimentitalea scapharcae</name>
    <dbReference type="NCBI Taxonomy" id="1524259"/>
    <lineage>
        <taxon>Bacteria</taxon>
        <taxon>Pseudomonadati</taxon>
        <taxon>Pseudomonadota</taxon>
        <taxon>Alphaproteobacteria</taxon>
        <taxon>Rhodobacterales</taxon>
        <taxon>Roseobacteraceae</taxon>
        <taxon>Aliisedimentitalea</taxon>
    </lineage>
</organism>
<proteinExistence type="predicted"/>
<sequence>MALAETAGHMIDAGILELLRHERTQALSNREWKFRLGAHGLAVKDVQGKQIVTRLPQGIELGVIPADVA</sequence>
<gene>
    <name evidence="1" type="ORF">QEZ52_00550</name>
</gene>
<accession>A0ABZ2XT87</accession>
<evidence type="ECO:0000313" key="2">
    <source>
        <dbReference type="Proteomes" id="UP001623232"/>
    </source>
</evidence>
<name>A0ABZ2XT87_9RHOB</name>
<dbReference type="Proteomes" id="UP001623232">
    <property type="component" value="Chromosome"/>
</dbReference>